<evidence type="ECO:0000256" key="1">
    <source>
        <dbReference type="ARBA" id="ARBA00023015"/>
    </source>
</evidence>
<dbReference type="Proteomes" id="UP001165306">
    <property type="component" value="Unassembled WGS sequence"/>
</dbReference>
<evidence type="ECO:0000256" key="2">
    <source>
        <dbReference type="ARBA" id="ARBA00023125"/>
    </source>
</evidence>
<name>A0AA42BBL4_9BACT</name>
<dbReference type="PANTHER" id="PTHR43537:SF24">
    <property type="entry name" value="GLUCONATE OPERON TRANSCRIPTIONAL REPRESSOR"/>
    <property type="match status" value="1"/>
</dbReference>
<dbReference type="SMART" id="SM00895">
    <property type="entry name" value="FCD"/>
    <property type="match status" value="1"/>
</dbReference>
<comment type="caution">
    <text evidence="5">The sequence shown here is derived from an EMBL/GenBank/DDBJ whole genome shotgun (WGS) entry which is preliminary data.</text>
</comment>
<protein>
    <submittedName>
        <fullName evidence="5">GntR family transcriptional regulator</fullName>
    </submittedName>
</protein>
<keyword evidence="1" id="KW-0805">Transcription regulation</keyword>
<dbReference type="InterPro" id="IPR036390">
    <property type="entry name" value="WH_DNA-bd_sf"/>
</dbReference>
<dbReference type="SUPFAM" id="SSF48008">
    <property type="entry name" value="GntR ligand-binding domain-like"/>
    <property type="match status" value="1"/>
</dbReference>
<dbReference type="InterPro" id="IPR036388">
    <property type="entry name" value="WH-like_DNA-bd_sf"/>
</dbReference>
<dbReference type="InterPro" id="IPR008920">
    <property type="entry name" value="TF_FadR/GntR_C"/>
</dbReference>
<dbReference type="Gene3D" id="1.20.120.530">
    <property type="entry name" value="GntR ligand-binding domain-like"/>
    <property type="match status" value="1"/>
</dbReference>
<evidence type="ECO:0000256" key="3">
    <source>
        <dbReference type="ARBA" id="ARBA00023163"/>
    </source>
</evidence>
<accession>A0AA42BBL4</accession>
<dbReference type="CDD" id="cd07377">
    <property type="entry name" value="WHTH_GntR"/>
    <property type="match status" value="1"/>
</dbReference>
<dbReference type="GO" id="GO:0003677">
    <property type="term" value="F:DNA binding"/>
    <property type="evidence" value="ECO:0007669"/>
    <property type="project" value="UniProtKB-KW"/>
</dbReference>
<dbReference type="SMART" id="SM00345">
    <property type="entry name" value="HTH_GNTR"/>
    <property type="match status" value="1"/>
</dbReference>
<dbReference type="GO" id="GO:0003700">
    <property type="term" value="F:DNA-binding transcription factor activity"/>
    <property type="evidence" value="ECO:0007669"/>
    <property type="project" value="InterPro"/>
</dbReference>
<dbReference type="Pfam" id="PF00392">
    <property type="entry name" value="GntR"/>
    <property type="match status" value="1"/>
</dbReference>
<dbReference type="RefSeq" id="WP_284057740.1">
    <property type="nucleotide sequence ID" value="NZ_JAMSLR010000009.1"/>
</dbReference>
<reference evidence="5" key="1">
    <citation type="submission" date="2022-06" db="EMBL/GenBank/DDBJ databases">
        <title>CFH 74404 Thermomicrobiaceae sp.</title>
        <authorList>
            <person name="Ming H."/>
            <person name="Li W.-J."/>
            <person name="Zhao Z."/>
        </authorList>
    </citation>
    <scope>NUCLEOTIDE SEQUENCE</scope>
    <source>
        <strain evidence="5">CFH 74404</strain>
    </source>
</reference>
<dbReference type="EMBL" id="JAMSLR010000009">
    <property type="protein sequence ID" value="MCM8749954.1"/>
    <property type="molecule type" value="Genomic_DNA"/>
</dbReference>
<evidence type="ECO:0000259" key="4">
    <source>
        <dbReference type="PROSITE" id="PS50949"/>
    </source>
</evidence>
<feature type="domain" description="HTH gntR-type" evidence="4">
    <location>
        <begin position="13"/>
        <end position="80"/>
    </location>
</feature>
<dbReference type="InterPro" id="IPR000524">
    <property type="entry name" value="Tscrpt_reg_HTH_GntR"/>
</dbReference>
<dbReference type="InterPro" id="IPR011711">
    <property type="entry name" value="GntR_C"/>
</dbReference>
<keyword evidence="6" id="KW-1185">Reference proteome</keyword>
<gene>
    <name evidence="5" type="ORF">NET02_12415</name>
</gene>
<dbReference type="Gene3D" id="1.10.10.10">
    <property type="entry name" value="Winged helix-like DNA-binding domain superfamily/Winged helix DNA-binding domain"/>
    <property type="match status" value="1"/>
</dbReference>
<sequence>MATQTPVTPLTRTSLAEQAYEVIKRMILELKLEPGELITEAKLAAMLGISKSPIRTALVHLQRDGLVVITPFKETIVAELRVEDVRDIYEARSLIEPYVVEQVVPRLTEDDLAALDQILDRARDSLAREDFPEFFLTNNEFHGFFIDKHSNKQLSSFMATIDSQMQRIRMISASIMSHPQKQMQEHEEIFSAVRRGDAASAAARMREHIMRYLDDVLAEVASGRLRHWFTGWPGRPSSAKENG</sequence>
<keyword evidence="2" id="KW-0238">DNA-binding</keyword>
<evidence type="ECO:0000313" key="5">
    <source>
        <dbReference type="EMBL" id="MCM8749954.1"/>
    </source>
</evidence>
<keyword evidence="3" id="KW-0804">Transcription</keyword>
<dbReference type="AlphaFoldDB" id="A0AA42BBL4"/>
<dbReference type="PANTHER" id="PTHR43537">
    <property type="entry name" value="TRANSCRIPTIONAL REGULATOR, GNTR FAMILY"/>
    <property type="match status" value="1"/>
</dbReference>
<organism evidence="5 6">
    <name type="scientific">Thermalbibacter longus</name>
    <dbReference type="NCBI Taxonomy" id="2951981"/>
    <lineage>
        <taxon>Bacteria</taxon>
        <taxon>Pseudomonadati</taxon>
        <taxon>Thermomicrobiota</taxon>
        <taxon>Thermomicrobia</taxon>
        <taxon>Thermomicrobiales</taxon>
        <taxon>Thermomicrobiaceae</taxon>
        <taxon>Thermalbibacter</taxon>
    </lineage>
</organism>
<dbReference type="Pfam" id="PF07729">
    <property type="entry name" value="FCD"/>
    <property type="match status" value="1"/>
</dbReference>
<dbReference type="SUPFAM" id="SSF46785">
    <property type="entry name" value="Winged helix' DNA-binding domain"/>
    <property type="match status" value="1"/>
</dbReference>
<evidence type="ECO:0000313" key="6">
    <source>
        <dbReference type="Proteomes" id="UP001165306"/>
    </source>
</evidence>
<proteinExistence type="predicted"/>
<dbReference type="PROSITE" id="PS50949">
    <property type="entry name" value="HTH_GNTR"/>
    <property type="match status" value="1"/>
</dbReference>